<gene>
    <name evidence="1" type="ORF">LVIROSA_LOCUS25858</name>
</gene>
<organism evidence="1 2">
    <name type="scientific">Lactuca virosa</name>
    <dbReference type="NCBI Taxonomy" id="75947"/>
    <lineage>
        <taxon>Eukaryota</taxon>
        <taxon>Viridiplantae</taxon>
        <taxon>Streptophyta</taxon>
        <taxon>Embryophyta</taxon>
        <taxon>Tracheophyta</taxon>
        <taxon>Spermatophyta</taxon>
        <taxon>Magnoliopsida</taxon>
        <taxon>eudicotyledons</taxon>
        <taxon>Gunneridae</taxon>
        <taxon>Pentapetalae</taxon>
        <taxon>asterids</taxon>
        <taxon>campanulids</taxon>
        <taxon>Asterales</taxon>
        <taxon>Asteraceae</taxon>
        <taxon>Cichorioideae</taxon>
        <taxon>Cichorieae</taxon>
        <taxon>Lactucinae</taxon>
        <taxon>Lactuca</taxon>
    </lineage>
</organism>
<sequence>MDTNRSISKTGPVQNSLDKCVDLHKKTGPRCFWAFGPSYQKRKRYEWSYAYRFSSLPLPSLNRSSFVDLSQSRSLHVRSIIYVQSLTLTLAFRLSNINSQGLYSRQHHA</sequence>
<dbReference type="EMBL" id="CAKMRJ010005179">
    <property type="protein sequence ID" value="CAH1439675.1"/>
    <property type="molecule type" value="Genomic_DNA"/>
</dbReference>
<protein>
    <submittedName>
        <fullName evidence="1">Uncharacterized protein</fullName>
    </submittedName>
</protein>
<comment type="caution">
    <text evidence="1">The sequence shown here is derived from an EMBL/GenBank/DDBJ whole genome shotgun (WGS) entry which is preliminary data.</text>
</comment>
<keyword evidence="2" id="KW-1185">Reference proteome</keyword>
<reference evidence="1 2" key="1">
    <citation type="submission" date="2022-01" db="EMBL/GenBank/DDBJ databases">
        <authorList>
            <person name="Xiong W."/>
            <person name="Schranz E."/>
        </authorList>
    </citation>
    <scope>NUCLEOTIDE SEQUENCE [LARGE SCALE GENOMIC DNA]</scope>
</reference>
<accession>A0AAU9NP76</accession>
<evidence type="ECO:0000313" key="1">
    <source>
        <dbReference type="EMBL" id="CAH1439675.1"/>
    </source>
</evidence>
<dbReference type="Proteomes" id="UP001157418">
    <property type="component" value="Unassembled WGS sequence"/>
</dbReference>
<dbReference type="AlphaFoldDB" id="A0AAU9NP76"/>
<proteinExistence type="predicted"/>
<evidence type="ECO:0000313" key="2">
    <source>
        <dbReference type="Proteomes" id="UP001157418"/>
    </source>
</evidence>
<name>A0AAU9NP76_9ASTR</name>